<evidence type="ECO:0000256" key="2">
    <source>
        <dbReference type="ARBA" id="ARBA00023043"/>
    </source>
</evidence>
<evidence type="ECO:0008006" key="7">
    <source>
        <dbReference type="Google" id="ProtNLM"/>
    </source>
</evidence>
<feature type="repeat" description="ANK" evidence="3">
    <location>
        <begin position="600"/>
        <end position="632"/>
    </location>
</feature>
<dbReference type="AlphaFoldDB" id="A0AAV9W0J3"/>
<gene>
    <name evidence="5" type="ORF">TWF481_010366</name>
</gene>
<feature type="transmembrane region" description="Helical" evidence="4">
    <location>
        <begin position="769"/>
        <end position="786"/>
    </location>
</feature>
<feature type="repeat" description="ANK" evidence="3">
    <location>
        <begin position="390"/>
        <end position="422"/>
    </location>
</feature>
<dbReference type="Proteomes" id="UP001370758">
    <property type="component" value="Unassembled WGS sequence"/>
</dbReference>
<dbReference type="SUPFAM" id="SSF48403">
    <property type="entry name" value="Ankyrin repeat"/>
    <property type="match status" value="1"/>
</dbReference>
<accession>A0AAV9W0J3</accession>
<name>A0AAV9W0J3_9PEZI</name>
<evidence type="ECO:0000256" key="4">
    <source>
        <dbReference type="SAM" id="Phobius"/>
    </source>
</evidence>
<keyword evidence="1" id="KW-0677">Repeat</keyword>
<feature type="repeat" description="ANK" evidence="3">
    <location>
        <begin position="528"/>
        <end position="560"/>
    </location>
</feature>
<dbReference type="PANTHER" id="PTHR24198:SF165">
    <property type="entry name" value="ANKYRIN REPEAT-CONTAINING PROTEIN-RELATED"/>
    <property type="match status" value="1"/>
</dbReference>
<evidence type="ECO:0000313" key="5">
    <source>
        <dbReference type="EMBL" id="KAK6500009.1"/>
    </source>
</evidence>
<keyword evidence="2 3" id="KW-0040">ANK repeat</keyword>
<sequence length="807" mass="89573">MADPLSITASIIAVMGACAACTKTINLIIQTSHKAPVEVQSLNNELNELFILLARVEESHRKAQNAQASVAVATGNTQAPLKWDDDLIKILDRAQKWISKLEKFLNEVATAQSSGRTKLVFLWLKRQDDVIRYKDNIKQLRADLQLLLSTHILDASSRIELSVTGISLQSANIEQSQKTLINHTTHLTHTQSQLQASVDQLSKPTQTLIDKQDQILQNVQDLIQIFYNSSPNITSASFQNTNSNSNSTSTYFKVTAKAVGCSSYCLCACHRRSSISTPAIFRQILGFLFIGYVGSPVFKTTKCTQKKCKGQSQSSIHVIYYFPTWWMNRVLVGAANVSNQGISNARLTTHARLRMNSETIMWGAAWNDLGRIKLLLQNRMARPNDMDYEGGVSALNYAVVNSRPEVCQFLLQWGADPNLKNDFGMTPAQNACSLVLGNKNPSPEIRAVAELFDINDYIEQEEFTYIHKIVFQVAVGSLDEQLQCSTSSIDVPDASGRTPIWWAASRGDIEQVKILIHHGADLDTQDKRGHAALHRAAENGHLECVEALLAAGANHNVKDLTGALPLSVWAWSSFEDIEAGISIGRSLIQAGTDPNIGDQDQVTPLMNAASYDAHHHARFLLENGADPDRLNRVAEPALKYAVEHNGHEVLKVLHEYAAETGDLETLKVLELFAENLCELDPNEPGYADEGTATALEIAAKREDIPGFLDAFKNLLKFLAEYKEESGKVVAEHNEDKPQECQKFRVTGINLSTGELTALQVLLAYWRRHVPSLLVWVCLVAVLVWYYPQYAPMGVQFHLSSTRSRMAR</sequence>
<dbReference type="SMART" id="SM00248">
    <property type="entry name" value="ANK"/>
    <property type="match status" value="6"/>
</dbReference>
<dbReference type="PROSITE" id="PS50088">
    <property type="entry name" value="ANK_REPEAT"/>
    <property type="match status" value="4"/>
</dbReference>
<comment type="caution">
    <text evidence="5">The sequence shown here is derived from an EMBL/GenBank/DDBJ whole genome shotgun (WGS) entry which is preliminary data.</text>
</comment>
<dbReference type="Pfam" id="PF00023">
    <property type="entry name" value="Ank"/>
    <property type="match status" value="1"/>
</dbReference>
<dbReference type="InterPro" id="IPR002110">
    <property type="entry name" value="Ankyrin_rpt"/>
</dbReference>
<proteinExistence type="predicted"/>
<evidence type="ECO:0000313" key="6">
    <source>
        <dbReference type="Proteomes" id="UP001370758"/>
    </source>
</evidence>
<dbReference type="InterPro" id="IPR036770">
    <property type="entry name" value="Ankyrin_rpt-contain_sf"/>
</dbReference>
<dbReference type="PROSITE" id="PS50297">
    <property type="entry name" value="ANK_REP_REGION"/>
    <property type="match status" value="3"/>
</dbReference>
<reference evidence="5 6" key="1">
    <citation type="submission" date="2023-08" db="EMBL/GenBank/DDBJ databases">
        <authorList>
            <person name="Palmer J.M."/>
        </authorList>
    </citation>
    <scope>NUCLEOTIDE SEQUENCE [LARGE SCALE GENOMIC DNA]</scope>
    <source>
        <strain evidence="5 6">TWF481</strain>
    </source>
</reference>
<evidence type="ECO:0000256" key="1">
    <source>
        <dbReference type="ARBA" id="ARBA00022737"/>
    </source>
</evidence>
<keyword evidence="4" id="KW-1133">Transmembrane helix</keyword>
<keyword evidence="4" id="KW-0812">Transmembrane</keyword>
<keyword evidence="4" id="KW-0472">Membrane</keyword>
<dbReference type="PANTHER" id="PTHR24198">
    <property type="entry name" value="ANKYRIN REPEAT AND PROTEIN KINASE DOMAIN-CONTAINING PROTEIN"/>
    <property type="match status" value="1"/>
</dbReference>
<organism evidence="5 6">
    <name type="scientific">Arthrobotrys musiformis</name>
    <dbReference type="NCBI Taxonomy" id="47236"/>
    <lineage>
        <taxon>Eukaryota</taxon>
        <taxon>Fungi</taxon>
        <taxon>Dikarya</taxon>
        <taxon>Ascomycota</taxon>
        <taxon>Pezizomycotina</taxon>
        <taxon>Orbiliomycetes</taxon>
        <taxon>Orbiliales</taxon>
        <taxon>Orbiliaceae</taxon>
        <taxon>Arthrobotrys</taxon>
    </lineage>
</organism>
<dbReference type="Gene3D" id="1.25.40.20">
    <property type="entry name" value="Ankyrin repeat-containing domain"/>
    <property type="match status" value="3"/>
</dbReference>
<protein>
    <recommendedName>
        <fullName evidence="7">Fungal N-terminal domain-containing protein</fullName>
    </recommendedName>
</protein>
<keyword evidence="6" id="KW-1185">Reference proteome</keyword>
<evidence type="ECO:0000256" key="3">
    <source>
        <dbReference type="PROSITE-ProRule" id="PRU00023"/>
    </source>
</evidence>
<dbReference type="Pfam" id="PF12796">
    <property type="entry name" value="Ank_2"/>
    <property type="match status" value="2"/>
</dbReference>
<dbReference type="EMBL" id="JAVHJL010000007">
    <property type="protein sequence ID" value="KAK6500009.1"/>
    <property type="molecule type" value="Genomic_DNA"/>
</dbReference>
<feature type="repeat" description="ANK" evidence="3">
    <location>
        <begin position="495"/>
        <end position="527"/>
    </location>
</feature>